<dbReference type="Proteomes" id="UP001287282">
    <property type="component" value="Unassembled WGS sequence"/>
</dbReference>
<evidence type="ECO:0000313" key="5">
    <source>
        <dbReference type="Proteomes" id="UP001287282"/>
    </source>
</evidence>
<evidence type="ECO:0000313" key="4">
    <source>
        <dbReference type="EMBL" id="MDV2683832.1"/>
    </source>
</evidence>
<dbReference type="RefSeq" id="WP_317121061.1">
    <property type="nucleotide sequence ID" value="NZ_JAWJBA010000001.1"/>
</dbReference>
<gene>
    <name evidence="3" type="ORF">RYX56_05175</name>
    <name evidence="4" type="ORF">RYX56_05515</name>
</gene>
<comment type="caution">
    <text evidence="3">The sequence shown here is derived from an EMBL/GenBank/DDBJ whole genome shotgun (WGS) entry which is preliminary data.</text>
</comment>
<dbReference type="Pfam" id="PF04492">
    <property type="entry name" value="Phage_rep_O"/>
    <property type="match status" value="1"/>
</dbReference>
<evidence type="ECO:0000259" key="2">
    <source>
        <dbReference type="Pfam" id="PF04492"/>
    </source>
</evidence>
<evidence type="ECO:0000256" key="1">
    <source>
        <dbReference type="SAM" id="MobiDB-lite"/>
    </source>
</evidence>
<dbReference type="EMBL" id="JAWJBA010000001">
    <property type="protein sequence ID" value="MDV2683832.1"/>
    <property type="molecule type" value="Genomic_DNA"/>
</dbReference>
<dbReference type="NCBIfam" id="TIGR01610">
    <property type="entry name" value="phage_O_Nterm"/>
    <property type="match status" value="1"/>
</dbReference>
<dbReference type="InterPro" id="IPR006497">
    <property type="entry name" value="Phage_lambda_VrpO_N"/>
</dbReference>
<sequence>MVNPQLENGHTRIANEILERIMKLSLNGTQFRLVLAIWRFTYGFQRKDHLLSLSFLTKAIEASRSQVDRELTALIERKVIVIRGNGSRGARVMAFNKNHEEWIDRPLNRGQSPLSPNQSTEPSSTSGTVLSSNPRNKKERTKEKKKETRQSKRYDEDNTYYKMAKVFHELVTDVAKDAGVEHLTRKANLQKWSDDFRKLVELDGVEDKAQIHRLMKWVTQHDFWRTNVLSAKKFREKYADLAIKMNSESMPKKHPSHYQKDSRDIEIARNKWIANGGDPDEFTF</sequence>
<keyword evidence="5" id="KW-1185">Reference proteome</keyword>
<protein>
    <submittedName>
        <fullName evidence="3">Replication protein</fullName>
    </submittedName>
</protein>
<feature type="domain" description="Bacteriophage lambda Replication protein O N-terminal" evidence="2">
    <location>
        <begin position="5"/>
        <end position="102"/>
    </location>
</feature>
<feature type="region of interest" description="Disordered" evidence="1">
    <location>
        <begin position="105"/>
        <end position="154"/>
    </location>
</feature>
<feature type="compositionally biased region" description="Basic and acidic residues" evidence="1">
    <location>
        <begin position="140"/>
        <end position="154"/>
    </location>
</feature>
<name>A0ABU3X797_9BACI</name>
<dbReference type="InterPro" id="IPR036388">
    <property type="entry name" value="WH-like_DNA-bd_sf"/>
</dbReference>
<organism evidence="3 5">
    <name type="scientific">Alkalihalophilus lindianensis</name>
    <dbReference type="NCBI Taxonomy" id="1630542"/>
    <lineage>
        <taxon>Bacteria</taxon>
        <taxon>Bacillati</taxon>
        <taxon>Bacillota</taxon>
        <taxon>Bacilli</taxon>
        <taxon>Bacillales</taxon>
        <taxon>Bacillaceae</taxon>
        <taxon>Alkalihalophilus</taxon>
    </lineage>
</organism>
<dbReference type="EMBL" id="JAWJBA010000001">
    <property type="protein sequence ID" value="MDV2683766.1"/>
    <property type="molecule type" value="Genomic_DNA"/>
</dbReference>
<reference evidence="3 5" key="1">
    <citation type="submission" date="2023-10" db="EMBL/GenBank/DDBJ databases">
        <title>Screening of Alkalihalobacillus lindianensis BZ-TG-R113 and Its Alleviation of Salt Stress on Rapeseed Growth.</title>
        <authorList>
            <person name="Zhao B."/>
            <person name="Guo T."/>
        </authorList>
    </citation>
    <scope>NUCLEOTIDE SEQUENCE [LARGE SCALE GENOMIC DNA]</scope>
    <source>
        <strain evidence="3 5">BZ-TG-R113</strain>
    </source>
</reference>
<dbReference type="Gene3D" id="1.10.10.10">
    <property type="entry name" value="Winged helix-like DNA-binding domain superfamily/Winged helix DNA-binding domain"/>
    <property type="match status" value="1"/>
</dbReference>
<proteinExistence type="predicted"/>
<feature type="compositionally biased region" description="Polar residues" evidence="1">
    <location>
        <begin position="109"/>
        <end position="134"/>
    </location>
</feature>
<accession>A0ABU3X797</accession>
<evidence type="ECO:0000313" key="3">
    <source>
        <dbReference type="EMBL" id="MDV2683766.1"/>
    </source>
</evidence>